<dbReference type="SUPFAM" id="SSF56281">
    <property type="entry name" value="Metallo-hydrolase/oxidoreductase"/>
    <property type="match status" value="1"/>
</dbReference>
<sequence>MSDDSRNAMSGFTLTSQLPAARGKELWTLDGLLGGRLSSFPVRMTIIRLGGRGLLLVSSFPPTPQVLALLRPLGEVRLVLAPNAMHCLWGAHMRDACPGAVLAGPPKAAQRFPASRWDVVVGTPHDFDALLAQLGLSPRGQEVQVWTTIQANPWMQEVVLLHRPSRALILTDLAFNFQRGGDTPLPGGPLGAVLRSTYLRLAGGYRTCCPTTPVRWLLKDADAMCAIVDAILLCDFDQVVVAHGDVVAPPDGKKAFTEGAAAFFRDAARRRRESSEGGAGRQRAYLAAAAVAGTAVALAAWWRAGR</sequence>
<protein>
    <recommendedName>
        <fullName evidence="3">DUF4336 domain-containing protein</fullName>
    </recommendedName>
</protein>
<evidence type="ECO:0000313" key="1">
    <source>
        <dbReference type="EMBL" id="EFN59359.1"/>
    </source>
</evidence>
<dbReference type="PANTHER" id="PTHR33835:SF1">
    <property type="entry name" value="METALLO-BETA-LACTAMASE DOMAIN-CONTAINING PROTEIN"/>
    <property type="match status" value="1"/>
</dbReference>
<accession>E1Z4K1</accession>
<dbReference type="Pfam" id="PF14234">
    <property type="entry name" value="DUF4336"/>
    <property type="match status" value="1"/>
</dbReference>
<keyword evidence="2" id="KW-1185">Reference proteome</keyword>
<organism evidence="2">
    <name type="scientific">Chlorella variabilis</name>
    <name type="common">Green alga</name>
    <dbReference type="NCBI Taxonomy" id="554065"/>
    <lineage>
        <taxon>Eukaryota</taxon>
        <taxon>Viridiplantae</taxon>
        <taxon>Chlorophyta</taxon>
        <taxon>core chlorophytes</taxon>
        <taxon>Trebouxiophyceae</taxon>
        <taxon>Chlorellales</taxon>
        <taxon>Chlorellaceae</taxon>
        <taxon>Chlorella clade</taxon>
        <taxon>Chlorella</taxon>
    </lineage>
</organism>
<dbReference type="InParanoid" id="E1Z4K1"/>
<dbReference type="InterPro" id="IPR025638">
    <property type="entry name" value="DUF4336"/>
</dbReference>
<dbReference type="PANTHER" id="PTHR33835">
    <property type="entry name" value="YALI0C07656P"/>
    <property type="match status" value="1"/>
</dbReference>
<dbReference type="InterPro" id="IPR036866">
    <property type="entry name" value="RibonucZ/Hydroxyglut_hydro"/>
</dbReference>
<gene>
    <name evidence="1" type="ORF">CHLNCDRAFT_137816</name>
</gene>
<dbReference type="EMBL" id="GL433836">
    <property type="protein sequence ID" value="EFN59359.1"/>
    <property type="molecule type" value="Genomic_DNA"/>
</dbReference>
<name>E1Z4K1_CHLVA</name>
<dbReference type="GeneID" id="17358509"/>
<dbReference type="AlphaFoldDB" id="E1Z4K1"/>
<dbReference type="RefSeq" id="XP_005851461.1">
    <property type="nucleotide sequence ID" value="XM_005851399.1"/>
</dbReference>
<dbReference type="OrthoDB" id="421671at2759"/>
<evidence type="ECO:0008006" key="3">
    <source>
        <dbReference type="Google" id="ProtNLM"/>
    </source>
</evidence>
<dbReference type="Proteomes" id="UP000008141">
    <property type="component" value="Unassembled WGS sequence"/>
</dbReference>
<reference evidence="1 2" key="1">
    <citation type="journal article" date="2010" name="Plant Cell">
        <title>The Chlorella variabilis NC64A genome reveals adaptation to photosymbiosis, coevolution with viruses, and cryptic sex.</title>
        <authorList>
            <person name="Blanc G."/>
            <person name="Duncan G."/>
            <person name="Agarkova I."/>
            <person name="Borodovsky M."/>
            <person name="Gurnon J."/>
            <person name="Kuo A."/>
            <person name="Lindquist E."/>
            <person name="Lucas S."/>
            <person name="Pangilinan J."/>
            <person name="Polle J."/>
            <person name="Salamov A."/>
            <person name="Terry A."/>
            <person name="Yamada T."/>
            <person name="Dunigan D.D."/>
            <person name="Grigoriev I.V."/>
            <person name="Claverie J.M."/>
            <person name="Van Etten J.L."/>
        </authorList>
    </citation>
    <scope>NUCLEOTIDE SEQUENCE [LARGE SCALE GENOMIC DNA]</scope>
    <source>
        <strain evidence="1 2">NC64A</strain>
    </source>
</reference>
<proteinExistence type="predicted"/>
<evidence type="ECO:0000313" key="2">
    <source>
        <dbReference type="Proteomes" id="UP000008141"/>
    </source>
</evidence>
<dbReference type="KEGG" id="cvr:CHLNCDRAFT_137816"/>